<evidence type="ECO:0000313" key="9">
    <source>
        <dbReference type="EMBL" id="RNL58374.1"/>
    </source>
</evidence>
<dbReference type="InterPro" id="IPR036250">
    <property type="entry name" value="AcylCo_DH-like_C"/>
</dbReference>
<keyword evidence="10" id="KW-1185">Reference proteome</keyword>
<dbReference type="OrthoDB" id="2769798at2"/>
<dbReference type="GO" id="GO:0016627">
    <property type="term" value="F:oxidoreductase activity, acting on the CH-CH group of donors"/>
    <property type="evidence" value="ECO:0007669"/>
    <property type="project" value="InterPro"/>
</dbReference>
<dbReference type="SUPFAM" id="SSF56645">
    <property type="entry name" value="Acyl-CoA dehydrogenase NM domain-like"/>
    <property type="match status" value="1"/>
</dbReference>
<evidence type="ECO:0000256" key="5">
    <source>
        <dbReference type="RuleBase" id="RU362125"/>
    </source>
</evidence>
<dbReference type="InterPro" id="IPR037069">
    <property type="entry name" value="AcylCoA_DH/ox_N_sf"/>
</dbReference>
<evidence type="ECO:0000256" key="3">
    <source>
        <dbReference type="ARBA" id="ARBA00022630"/>
    </source>
</evidence>
<keyword evidence="4 5" id="KW-0274">FAD</keyword>
<protein>
    <submittedName>
        <fullName evidence="9">Acyl-CoA dehydrogenase</fullName>
    </submittedName>
</protein>
<evidence type="ECO:0000256" key="1">
    <source>
        <dbReference type="ARBA" id="ARBA00001974"/>
    </source>
</evidence>
<organism evidence="9 10">
    <name type="scientific">Arthrobacter oryzae</name>
    <dbReference type="NCBI Taxonomy" id="409290"/>
    <lineage>
        <taxon>Bacteria</taxon>
        <taxon>Bacillati</taxon>
        <taxon>Actinomycetota</taxon>
        <taxon>Actinomycetes</taxon>
        <taxon>Micrococcales</taxon>
        <taxon>Micrococcaceae</taxon>
        <taxon>Arthrobacter</taxon>
    </lineage>
</organism>
<evidence type="ECO:0000313" key="10">
    <source>
        <dbReference type="Proteomes" id="UP000273807"/>
    </source>
</evidence>
<dbReference type="Proteomes" id="UP000273807">
    <property type="component" value="Unassembled WGS sequence"/>
</dbReference>
<dbReference type="Pfam" id="PF00441">
    <property type="entry name" value="Acyl-CoA_dh_1"/>
    <property type="match status" value="1"/>
</dbReference>
<evidence type="ECO:0000259" key="8">
    <source>
        <dbReference type="Pfam" id="PF02771"/>
    </source>
</evidence>
<dbReference type="PIRSF" id="PIRSF016578">
    <property type="entry name" value="HsaA"/>
    <property type="match status" value="1"/>
</dbReference>
<dbReference type="RefSeq" id="WP_123254214.1">
    <property type="nucleotide sequence ID" value="NZ_RBED01000069.1"/>
</dbReference>
<dbReference type="PANTHER" id="PTHR43831:SF1">
    <property type="entry name" value="ISOBUTYRYL-COA DEHYDROGENASE, MITOCHONDRIAL"/>
    <property type="match status" value="1"/>
</dbReference>
<dbReference type="InterPro" id="IPR013786">
    <property type="entry name" value="AcylCoA_DH/ox_N"/>
</dbReference>
<dbReference type="InterPro" id="IPR009100">
    <property type="entry name" value="AcylCoA_DH/oxidase_NM_dom_sf"/>
</dbReference>
<dbReference type="AlphaFoldDB" id="A0A3N0C611"/>
<evidence type="ECO:0000259" key="7">
    <source>
        <dbReference type="Pfam" id="PF02770"/>
    </source>
</evidence>
<dbReference type="EMBL" id="RBED01000069">
    <property type="protein sequence ID" value="RNL58374.1"/>
    <property type="molecule type" value="Genomic_DNA"/>
</dbReference>
<proteinExistence type="inferred from homology"/>
<dbReference type="InterPro" id="IPR009075">
    <property type="entry name" value="AcylCo_DH/oxidase_C"/>
</dbReference>
<dbReference type="Pfam" id="PF02770">
    <property type="entry name" value="Acyl-CoA_dh_M"/>
    <property type="match status" value="1"/>
</dbReference>
<dbReference type="Gene3D" id="2.40.110.10">
    <property type="entry name" value="Butyryl-CoA Dehydrogenase, subunit A, domain 2"/>
    <property type="match status" value="1"/>
</dbReference>
<sequence length="383" mass="39653">MTNLTDLLEPVLSAARANARDVDETARFPDEAVQALRESGLLGLTLPQESGGLGGGPLELVEVLSALAGACGSTAMIYLMHISAAMPVAAAPPPGLPGLVADLASGRALGSLAFSEAGSRSHFWAPVSQARQNGAGIVLNAKKSWVTSAGHADVYVISTRTAATDTVDLFAVPAGCPGVDVAGDWRGMGLRGNASNPMTFTAEVPEDTRMGPSGGGMDLMLQTVLPWFNLGNASVSVGLSRAAVEAAIRHTSAARLEHLAESLSALPTVRARLAKMSIELAVTTAYLHQAADRLAEPREDTMLHVLGVKAAANDAALSITDAAMRVCGGAAFSEHLQIDRYFRDARAGHVMAPTADVLYDFYGRAITGQPLFDSPAATVQATA</sequence>
<dbReference type="CDD" id="cd00567">
    <property type="entry name" value="ACAD"/>
    <property type="match status" value="1"/>
</dbReference>
<dbReference type="PANTHER" id="PTHR43831">
    <property type="entry name" value="ISOBUTYRYL-COA DEHYDROGENASE"/>
    <property type="match status" value="1"/>
</dbReference>
<dbReference type="InterPro" id="IPR046373">
    <property type="entry name" value="Acyl-CoA_Oxase/DH_mid-dom_sf"/>
</dbReference>
<dbReference type="Gene3D" id="1.20.140.10">
    <property type="entry name" value="Butyryl-CoA Dehydrogenase, subunit A, domain 3"/>
    <property type="match status" value="1"/>
</dbReference>
<dbReference type="InterPro" id="IPR006091">
    <property type="entry name" value="Acyl-CoA_Oxase/DH_mid-dom"/>
</dbReference>
<comment type="similarity">
    <text evidence="2 5">Belongs to the acyl-CoA dehydrogenase family.</text>
</comment>
<feature type="domain" description="Acyl-CoA dehydrogenase/oxidase N-terminal" evidence="8">
    <location>
        <begin position="17"/>
        <end position="87"/>
    </location>
</feature>
<feature type="domain" description="Acyl-CoA dehydrogenase/oxidase C-terminal" evidence="6">
    <location>
        <begin position="214"/>
        <end position="365"/>
    </location>
</feature>
<evidence type="ECO:0000259" key="6">
    <source>
        <dbReference type="Pfam" id="PF00441"/>
    </source>
</evidence>
<dbReference type="InterPro" id="IPR052547">
    <property type="entry name" value="Mito_Isobutyryl-CoADH"/>
</dbReference>
<keyword evidence="3 5" id="KW-0285">Flavoprotein</keyword>
<name>A0A3N0C611_9MICC</name>
<comment type="cofactor">
    <cofactor evidence="1 5">
        <name>FAD</name>
        <dbReference type="ChEBI" id="CHEBI:57692"/>
    </cofactor>
</comment>
<dbReference type="Gene3D" id="1.10.540.10">
    <property type="entry name" value="Acyl-CoA dehydrogenase/oxidase, N-terminal domain"/>
    <property type="match status" value="1"/>
</dbReference>
<accession>A0A3N0C611</accession>
<dbReference type="SUPFAM" id="SSF47203">
    <property type="entry name" value="Acyl-CoA dehydrogenase C-terminal domain-like"/>
    <property type="match status" value="1"/>
</dbReference>
<reference evidence="9 10" key="1">
    <citation type="submission" date="2018-10" db="EMBL/GenBank/DDBJ databases">
        <title>Genome sequencing of Arthrobacter oryzae TNB02.</title>
        <authorList>
            <person name="Cho Y.-J."/>
            <person name="Cho A."/>
            <person name="Kim O.-S."/>
        </authorList>
    </citation>
    <scope>NUCLEOTIDE SEQUENCE [LARGE SCALE GENOMIC DNA]</scope>
    <source>
        <strain evidence="9 10">TNB02</strain>
    </source>
</reference>
<dbReference type="GO" id="GO:0050660">
    <property type="term" value="F:flavin adenine dinucleotide binding"/>
    <property type="evidence" value="ECO:0007669"/>
    <property type="project" value="InterPro"/>
</dbReference>
<dbReference type="Pfam" id="PF02771">
    <property type="entry name" value="Acyl-CoA_dh_N"/>
    <property type="match status" value="1"/>
</dbReference>
<feature type="domain" description="Acyl-CoA oxidase/dehydrogenase middle" evidence="7">
    <location>
        <begin position="112"/>
        <end position="201"/>
    </location>
</feature>
<keyword evidence="5" id="KW-0560">Oxidoreductase</keyword>
<evidence type="ECO:0000256" key="4">
    <source>
        <dbReference type="ARBA" id="ARBA00022827"/>
    </source>
</evidence>
<evidence type="ECO:0000256" key="2">
    <source>
        <dbReference type="ARBA" id="ARBA00009347"/>
    </source>
</evidence>
<gene>
    <name evidence="9" type="ORF">D7003_04180</name>
</gene>
<comment type="caution">
    <text evidence="9">The sequence shown here is derived from an EMBL/GenBank/DDBJ whole genome shotgun (WGS) entry which is preliminary data.</text>
</comment>